<dbReference type="Proteomes" id="UP000317039">
    <property type="component" value="Chromosome"/>
</dbReference>
<dbReference type="Pfam" id="PF00975">
    <property type="entry name" value="Thioesterase"/>
    <property type="match status" value="1"/>
</dbReference>
<name>A0A516NX97_9NOCA</name>
<dbReference type="SUPFAM" id="SSF53474">
    <property type="entry name" value="alpha/beta-Hydrolases"/>
    <property type="match status" value="1"/>
</dbReference>
<evidence type="ECO:0000256" key="3">
    <source>
        <dbReference type="ARBA" id="ARBA00024293"/>
    </source>
</evidence>
<proteinExistence type="inferred from homology"/>
<dbReference type="InterPro" id="IPR029058">
    <property type="entry name" value="AB_hydrolase_fold"/>
</dbReference>
<evidence type="ECO:0000313" key="6">
    <source>
        <dbReference type="Proteomes" id="UP000317039"/>
    </source>
</evidence>
<dbReference type="AlphaFoldDB" id="A0A516NX97"/>
<dbReference type="EMBL" id="CP041695">
    <property type="protein sequence ID" value="QDP83537.1"/>
    <property type="molecule type" value="Genomic_DNA"/>
</dbReference>
<comment type="similarity">
    <text evidence="1">Belongs to the thioesterase family.</text>
</comment>
<gene>
    <name evidence="5" type="ORF">FOH10_16615</name>
</gene>
<protein>
    <recommendedName>
        <fullName evidence="2">Thioesterase TesA</fullName>
    </recommendedName>
</protein>
<dbReference type="PANTHER" id="PTHR11487">
    <property type="entry name" value="THIOESTERASE"/>
    <property type="match status" value="1"/>
</dbReference>
<comment type="catalytic activity">
    <reaction evidence="3">
        <text>a fatty acyl-CoA + H2O = a fatty acid + CoA + H(+)</text>
        <dbReference type="Rhea" id="RHEA:16781"/>
        <dbReference type="ChEBI" id="CHEBI:15377"/>
        <dbReference type="ChEBI" id="CHEBI:15378"/>
        <dbReference type="ChEBI" id="CHEBI:28868"/>
        <dbReference type="ChEBI" id="CHEBI:57287"/>
        <dbReference type="ChEBI" id="CHEBI:77636"/>
    </reaction>
</comment>
<feature type="domain" description="Thioesterase" evidence="4">
    <location>
        <begin position="24"/>
        <end position="250"/>
    </location>
</feature>
<accession>A0A516NX97</accession>
<organism evidence="5 6">
    <name type="scientific">Nocardia otitidiscaviarum</name>
    <dbReference type="NCBI Taxonomy" id="1823"/>
    <lineage>
        <taxon>Bacteria</taxon>
        <taxon>Bacillati</taxon>
        <taxon>Actinomycetota</taxon>
        <taxon>Actinomycetes</taxon>
        <taxon>Mycobacteriales</taxon>
        <taxon>Nocardiaceae</taxon>
        <taxon>Nocardia</taxon>
    </lineage>
</organism>
<reference evidence="5 6" key="1">
    <citation type="submission" date="2019-07" db="EMBL/GenBank/DDBJ databases">
        <title>Complete Genome Sequence and Methylome Analysis of Nocardia otitidis-caviarum NEB252.</title>
        <authorList>
            <person name="Fomenkov A."/>
            <person name="Anton B.P."/>
            <person name="Vincze T."/>
            <person name="Roberts R.J."/>
        </authorList>
    </citation>
    <scope>NUCLEOTIDE SEQUENCE [LARGE SCALE GENOMIC DNA]</scope>
    <source>
        <strain evidence="5 6">NEB252</strain>
    </source>
</reference>
<dbReference type="InterPro" id="IPR012223">
    <property type="entry name" value="TEII"/>
</dbReference>
<dbReference type="Gene3D" id="3.40.50.1820">
    <property type="entry name" value="alpha/beta hydrolase"/>
    <property type="match status" value="1"/>
</dbReference>
<dbReference type="PANTHER" id="PTHR11487:SF0">
    <property type="entry name" value="S-ACYL FATTY ACID SYNTHASE THIOESTERASE, MEDIUM CHAIN"/>
    <property type="match status" value="1"/>
</dbReference>
<dbReference type="GO" id="GO:0008610">
    <property type="term" value="P:lipid biosynthetic process"/>
    <property type="evidence" value="ECO:0007669"/>
    <property type="project" value="TreeGrafter"/>
</dbReference>
<dbReference type="InterPro" id="IPR001031">
    <property type="entry name" value="Thioesterase"/>
</dbReference>
<sequence length="261" mass="28266">MAEPTADNALWIRRPHPASAPAIRLVCFPHAGGSASFFFPVSAALSGADSRAVEVLAVQYPGRQDRRLDPCIDDIGALAEQIYAALTPWTDIPLAFFGHSMGAILAFEVARLLEERDGVVLAMLFASGRRAPSRHRDEHVHTGDDNAIVAELRSLSGTDSTLLGDEEILRMILPAIRSDYKAIETYRCAPGATVRSPITVLVGDDDAKTTVDEARDWARHTTASCETLIFSGGHFYLTTHRTAVLDTITKTLLSVSGPRAE</sequence>
<evidence type="ECO:0000256" key="2">
    <source>
        <dbReference type="ARBA" id="ARBA00015007"/>
    </source>
</evidence>
<dbReference type="KEGG" id="nod:FOH10_16615"/>
<evidence type="ECO:0000313" key="5">
    <source>
        <dbReference type="EMBL" id="QDP83537.1"/>
    </source>
</evidence>
<evidence type="ECO:0000256" key="1">
    <source>
        <dbReference type="ARBA" id="ARBA00007169"/>
    </source>
</evidence>
<evidence type="ECO:0000259" key="4">
    <source>
        <dbReference type="Pfam" id="PF00975"/>
    </source>
</evidence>